<keyword evidence="2" id="KW-1003">Cell membrane</keyword>
<keyword evidence="5 10" id="KW-0552">Olfaction</keyword>
<comment type="caution">
    <text evidence="10">Lacks conserved residue(s) required for the propagation of feature annotation.</text>
</comment>
<keyword evidence="9 10" id="KW-0807">Transducer</keyword>
<dbReference type="GO" id="GO:0005549">
    <property type="term" value="F:odorant binding"/>
    <property type="evidence" value="ECO:0007669"/>
    <property type="project" value="InterPro"/>
</dbReference>
<keyword evidence="3 10" id="KW-0716">Sensory transduction</keyword>
<dbReference type="SMR" id="A0A7M6UGD0"/>
<dbReference type="InterPro" id="IPR004117">
    <property type="entry name" value="7tm6_olfct_rcpt"/>
</dbReference>
<keyword evidence="8 10" id="KW-0675">Receptor</keyword>
<name>A0A7M6UGD0_NASVI</name>
<reference evidence="11" key="1">
    <citation type="submission" date="2021-01" db="UniProtKB">
        <authorList>
            <consortium name="EnsemblMetazoa"/>
        </authorList>
    </citation>
    <scope>IDENTIFICATION</scope>
</reference>
<evidence type="ECO:0000256" key="10">
    <source>
        <dbReference type="RuleBase" id="RU351113"/>
    </source>
</evidence>
<evidence type="ECO:0000256" key="8">
    <source>
        <dbReference type="ARBA" id="ARBA00023170"/>
    </source>
</evidence>
<keyword evidence="6 10" id="KW-1133">Transmembrane helix</keyword>
<dbReference type="KEGG" id="nvi:100463147"/>
<accession>A0A7M6UGD0</accession>
<evidence type="ECO:0000256" key="1">
    <source>
        <dbReference type="ARBA" id="ARBA00004651"/>
    </source>
</evidence>
<comment type="subcellular location">
    <subcellularLocation>
        <location evidence="1 10">Cell membrane</location>
        <topology evidence="1 10">Multi-pass membrane protein</topology>
    </subcellularLocation>
</comment>
<dbReference type="PANTHER" id="PTHR21137">
    <property type="entry name" value="ODORANT RECEPTOR"/>
    <property type="match status" value="1"/>
</dbReference>
<dbReference type="GO" id="GO:0004984">
    <property type="term" value="F:olfactory receptor activity"/>
    <property type="evidence" value="ECO:0007669"/>
    <property type="project" value="InterPro"/>
</dbReference>
<dbReference type="OrthoDB" id="8185860at2759"/>
<dbReference type="PANTHER" id="PTHR21137:SF35">
    <property type="entry name" value="ODORANT RECEPTOR 19A-RELATED"/>
    <property type="match status" value="1"/>
</dbReference>
<dbReference type="EnsemblMetazoa" id="NM_001190651">
    <property type="protein sequence ID" value="NP_001177580"/>
    <property type="gene ID" value="GeneID_100463147"/>
</dbReference>
<keyword evidence="7 10" id="KW-0472">Membrane</keyword>
<proteinExistence type="inferred from homology"/>
<evidence type="ECO:0000313" key="12">
    <source>
        <dbReference type="Proteomes" id="UP000002358"/>
    </source>
</evidence>
<keyword evidence="4 10" id="KW-0812">Transmembrane</keyword>
<dbReference type="GO" id="GO:0007165">
    <property type="term" value="P:signal transduction"/>
    <property type="evidence" value="ECO:0007669"/>
    <property type="project" value="UniProtKB-KW"/>
</dbReference>
<evidence type="ECO:0000256" key="4">
    <source>
        <dbReference type="ARBA" id="ARBA00022692"/>
    </source>
</evidence>
<keyword evidence="12" id="KW-1185">Reference proteome</keyword>
<evidence type="ECO:0000256" key="9">
    <source>
        <dbReference type="ARBA" id="ARBA00023224"/>
    </source>
</evidence>
<evidence type="ECO:0000256" key="5">
    <source>
        <dbReference type="ARBA" id="ARBA00022725"/>
    </source>
</evidence>
<dbReference type="Proteomes" id="UP000002358">
    <property type="component" value="Chromosome 4"/>
</dbReference>
<dbReference type="AlphaFoldDB" id="A0A7M6UGD0"/>
<organism evidence="11 12">
    <name type="scientific">Nasonia vitripennis</name>
    <name type="common">Parasitic wasp</name>
    <dbReference type="NCBI Taxonomy" id="7425"/>
    <lineage>
        <taxon>Eukaryota</taxon>
        <taxon>Metazoa</taxon>
        <taxon>Ecdysozoa</taxon>
        <taxon>Arthropoda</taxon>
        <taxon>Hexapoda</taxon>
        <taxon>Insecta</taxon>
        <taxon>Pterygota</taxon>
        <taxon>Neoptera</taxon>
        <taxon>Endopterygota</taxon>
        <taxon>Hymenoptera</taxon>
        <taxon>Apocrita</taxon>
        <taxon>Proctotrupomorpha</taxon>
        <taxon>Chalcidoidea</taxon>
        <taxon>Pteromalidae</taxon>
        <taxon>Pteromalinae</taxon>
        <taxon>Nasonia</taxon>
    </lineage>
</organism>
<evidence type="ECO:0000256" key="3">
    <source>
        <dbReference type="ARBA" id="ARBA00022606"/>
    </source>
</evidence>
<feature type="transmembrane region" description="Helical" evidence="10">
    <location>
        <begin position="132"/>
        <end position="151"/>
    </location>
</feature>
<evidence type="ECO:0000313" key="11">
    <source>
        <dbReference type="EnsemblMetazoa" id="NP_001177580"/>
    </source>
</evidence>
<feature type="transmembrane region" description="Helical" evidence="10">
    <location>
        <begin position="194"/>
        <end position="221"/>
    </location>
</feature>
<evidence type="ECO:0000256" key="7">
    <source>
        <dbReference type="ARBA" id="ARBA00023136"/>
    </source>
</evidence>
<comment type="similarity">
    <text evidence="10">Belongs to the insect chemoreceptor superfamily. Heteromeric odorant receptor channel (TC 1.A.69) family.</text>
</comment>
<evidence type="ECO:0000256" key="6">
    <source>
        <dbReference type="ARBA" id="ARBA00022989"/>
    </source>
</evidence>
<evidence type="ECO:0000256" key="2">
    <source>
        <dbReference type="ARBA" id="ARBA00022475"/>
    </source>
</evidence>
<dbReference type="InParanoid" id="A0A7M6UGD0"/>
<dbReference type="GO" id="GO:0005886">
    <property type="term" value="C:plasma membrane"/>
    <property type="evidence" value="ECO:0007669"/>
    <property type="project" value="UniProtKB-SubCell"/>
</dbReference>
<dbReference type="Pfam" id="PF02949">
    <property type="entry name" value="7tm_6"/>
    <property type="match status" value="1"/>
</dbReference>
<feature type="transmembrane region" description="Helical" evidence="10">
    <location>
        <begin position="273"/>
        <end position="293"/>
    </location>
</feature>
<gene>
    <name evidence="11" type="primary">100463147</name>
</gene>
<sequence length="399" mass="46454">MPVETKDQRKSYDFLSISSSHLTFMRLSSFLPLKGKSFFHPLSLLLQLWDHFIVIGYNVMWQGYGIRMIQRGDVEVDFICEDIITVGFTIRYLLLCAKREKLCCLVESCEKLWDLLKDGEVIFVRQFARKGYYFRNFILINAMLMAALYSVTAPFVRLPPIEANGTERKILPFRFFMDIQKEPAYSIVFAFQSILLQFIDLMIVSTETVSLYLIMMACGYLRSVRNRLLSFKGNDDNTSEKGEAALKFVIDCAHFHQQIMIFCEDIERMTRTLFFFACFCPIYNVSITGIVLFNNDEDKYKFLPLLCYNFFQFFLCQWAPEHLAVESEDIALAAYSASLRPQAPSHREKINRILYFMMMRAQKPVQLTAGGFVDLSIETFGAMTKSAFSFFMVLRKFRS</sequence>
<protein>
    <recommendedName>
        <fullName evidence="10">Odorant receptor</fullName>
    </recommendedName>
</protein>